<comment type="function">
    <text evidence="8">Catalyzes the transfer of a phosphate group to glutamate to form L-glutamate 5-phosphate.</text>
</comment>
<keyword evidence="4 8" id="KW-0808">Transferase</keyword>
<feature type="binding site" evidence="8">
    <location>
        <position position="9"/>
    </location>
    <ligand>
        <name>ATP</name>
        <dbReference type="ChEBI" id="CHEBI:30616"/>
    </ligand>
</feature>
<dbReference type="InterPro" id="IPR001048">
    <property type="entry name" value="Asp/Glu/Uridylate_kinase"/>
</dbReference>
<keyword evidence="2 8" id="KW-0028">Amino-acid biosynthesis</keyword>
<dbReference type="SMART" id="SM00359">
    <property type="entry name" value="PUA"/>
    <property type="match status" value="1"/>
</dbReference>
<dbReference type="Pfam" id="PF01472">
    <property type="entry name" value="PUA"/>
    <property type="match status" value="1"/>
</dbReference>
<accession>A0ABQ2Q332</accession>
<gene>
    <name evidence="8 10" type="primary">proB</name>
    <name evidence="10" type="ORF">GCM10009409_06470</name>
</gene>
<comment type="similarity">
    <text evidence="8">Belongs to the glutamate 5-kinase family.</text>
</comment>
<dbReference type="PRINTS" id="PR00474">
    <property type="entry name" value="GLU5KINASE"/>
</dbReference>
<dbReference type="InterPro" id="IPR036974">
    <property type="entry name" value="PUA_sf"/>
</dbReference>
<evidence type="ECO:0000259" key="9">
    <source>
        <dbReference type="SMART" id="SM00359"/>
    </source>
</evidence>
<dbReference type="PROSITE" id="PS50890">
    <property type="entry name" value="PUA"/>
    <property type="match status" value="1"/>
</dbReference>
<dbReference type="PIRSF" id="PIRSF000729">
    <property type="entry name" value="GK"/>
    <property type="match status" value="1"/>
</dbReference>
<dbReference type="Pfam" id="PF00696">
    <property type="entry name" value="AA_kinase"/>
    <property type="match status" value="1"/>
</dbReference>
<dbReference type="Gene3D" id="2.30.130.10">
    <property type="entry name" value="PUA domain"/>
    <property type="match status" value="1"/>
</dbReference>
<dbReference type="Gene3D" id="3.40.1160.10">
    <property type="entry name" value="Acetylglutamate kinase-like"/>
    <property type="match status" value="2"/>
</dbReference>
<feature type="binding site" evidence="8">
    <location>
        <begin position="210"/>
        <end position="216"/>
    </location>
    <ligand>
        <name>ATP</name>
        <dbReference type="ChEBI" id="CHEBI:30616"/>
    </ligand>
</feature>
<dbReference type="SUPFAM" id="SSF53633">
    <property type="entry name" value="Carbamate kinase-like"/>
    <property type="match status" value="1"/>
</dbReference>
<dbReference type="InterPro" id="IPR011529">
    <property type="entry name" value="Glu_5kinase"/>
</dbReference>
<evidence type="ECO:0000313" key="11">
    <source>
        <dbReference type="Proteomes" id="UP000654367"/>
    </source>
</evidence>
<dbReference type="EMBL" id="BMQV01000004">
    <property type="protein sequence ID" value="GGP42427.1"/>
    <property type="molecule type" value="Genomic_DNA"/>
</dbReference>
<keyword evidence="5 8" id="KW-0547">Nucleotide-binding</keyword>
<dbReference type="CDD" id="cd21157">
    <property type="entry name" value="PUA_G5K"/>
    <property type="match status" value="1"/>
</dbReference>
<dbReference type="SUPFAM" id="SSF88697">
    <property type="entry name" value="PUA domain-like"/>
    <property type="match status" value="1"/>
</dbReference>
<feature type="binding site" evidence="8">
    <location>
        <begin position="168"/>
        <end position="169"/>
    </location>
    <ligand>
        <name>ATP</name>
        <dbReference type="ChEBI" id="CHEBI:30616"/>
    </ligand>
</feature>
<dbReference type="InterPro" id="IPR002478">
    <property type="entry name" value="PUA"/>
</dbReference>
<keyword evidence="6 8" id="KW-0418">Kinase</keyword>
<evidence type="ECO:0000256" key="8">
    <source>
        <dbReference type="HAMAP-Rule" id="MF_00456"/>
    </source>
</evidence>
<organism evidence="10 11">
    <name type="scientific">Shewanella saliphila</name>
    <dbReference type="NCBI Taxonomy" id="2282698"/>
    <lineage>
        <taxon>Bacteria</taxon>
        <taxon>Pseudomonadati</taxon>
        <taxon>Pseudomonadota</taxon>
        <taxon>Gammaproteobacteria</taxon>
        <taxon>Alteromonadales</taxon>
        <taxon>Shewanellaceae</taxon>
        <taxon>Shewanella</taxon>
    </lineage>
</organism>
<keyword evidence="1 8" id="KW-0963">Cytoplasm</keyword>
<keyword evidence="3 8" id="KW-0641">Proline biosynthesis</keyword>
<proteinExistence type="inferred from homology"/>
<feature type="binding site" evidence="8">
    <location>
        <position position="136"/>
    </location>
    <ligand>
        <name>substrate</name>
    </ligand>
</feature>
<evidence type="ECO:0000256" key="3">
    <source>
        <dbReference type="ARBA" id="ARBA00022650"/>
    </source>
</evidence>
<dbReference type="InterPro" id="IPR005715">
    <property type="entry name" value="Glu_5kinase/COase_Synthase"/>
</dbReference>
<evidence type="ECO:0000256" key="2">
    <source>
        <dbReference type="ARBA" id="ARBA00022605"/>
    </source>
</evidence>
<evidence type="ECO:0000313" key="10">
    <source>
        <dbReference type="EMBL" id="GGP42427.1"/>
    </source>
</evidence>
<dbReference type="PANTHER" id="PTHR43654:SF1">
    <property type="entry name" value="ISOPENTENYL PHOSPHATE KINASE"/>
    <property type="match status" value="1"/>
</dbReference>
<comment type="subcellular location">
    <subcellularLocation>
        <location evidence="8">Cytoplasm</location>
    </subcellularLocation>
</comment>
<name>A0ABQ2Q332_9GAMM</name>
<dbReference type="InterPro" id="IPR015947">
    <property type="entry name" value="PUA-like_sf"/>
</dbReference>
<dbReference type="InterPro" id="IPR019797">
    <property type="entry name" value="Glutamate_5-kinase_CS"/>
</dbReference>
<protein>
    <recommendedName>
        <fullName evidence="8">Glutamate 5-kinase</fullName>
        <ecNumber evidence="8">2.7.2.11</ecNumber>
    </recommendedName>
    <alternativeName>
        <fullName evidence="8">Gamma-glutamyl kinase</fullName>
        <shortName evidence="8">GK</shortName>
    </alternativeName>
</protein>
<evidence type="ECO:0000256" key="4">
    <source>
        <dbReference type="ARBA" id="ARBA00022679"/>
    </source>
</evidence>
<dbReference type="PANTHER" id="PTHR43654">
    <property type="entry name" value="GLUTAMATE 5-KINASE"/>
    <property type="match status" value="1"/>
</dbReference>
<comment type="catalytic activity">
    <reaction evidence="8">
        <text>L-glutamate + ATP = L-glutamyl 5-phosphate + ADP</text>
        <dbReference type="Rhea" id="RHEA:14877"/>
        <dbReference type="ChEBI" id="CHEBI:29985"/>
        <dbReference type="ChEBI" id="CHEBI:30616"/>
        <dbReference type="ChEBI" id="CHEBI:58274"/>
        <dbReference type="ChEBI" id="CHEBI:456216"/>
        <dbReference type="EC" id="2.7.2.11"/>
    </reaction>
</comment>
<dbReference type="HAMAP" id="MF_00456">
    <property type="entry name" value="ProB"/>
    <property type="match status" value="1"/>
</dbReference>
<keyword evidence="11" id="KW-1185">Reference proteome</keyword>
<reference evidence="11" key="1">
    <citation type="journal article" date="2019" name="Int. J. Syst. Evol. Microbiol.">
        <title>The Global Catalogue of Microorganisms (GCM) 10K type strain sequencing project: providing services to taxonomists for standard genome sequencing and annotation.</title>
        <authorList>
            <consortium name="The Broad Institute Genomics Platform"/>
            <consortium name="The Broad Institute Genome Sequencing Center for Infectious Disease"/>
            <person name="Wu L."/>
            <person name="Ma J."/>
        </authorList>
    </citation>
    <scope>NUCLEOTIDE SEQUENCE [LARGE SCALE GENOMIC DNA]</scope>
    <source>
        <strain evidence="11">JCM 32304</strain>
    </source>
</reference>
<dbReference type="Proteomes" id="UP000654367">
    <property type="component" value="Unassembled WGS sequence"/>
</dbReference>
<keyword evidence="7 8" id="KW-0067">ATP-binding</keyword>
<evidence type="ECO:0000256" key="6">
    <source>
        <dbReference type="ARBA" id="ARBA00022777"/>
    </source>
</evidence>
<feature type="binding site" evidence="8">
    <location>
        <position position="148"/>
    </location>
    <ligand>
        <name>substrate</name>
    </ligand>
</feature>
<dbReference type="CDD" id="cd04242">
    <property type="entry name" value="AAK_G5K_ProB"/>
    <property type="match status" value="1"/>
</dbReference>
<feature type="binding site" evidence="8">
    <location>
        <position position="49"/>
    </location>
    <ligand>
        <name>substrate</name>
    </ligand>
</feature>
<sequence>MGYRRVVVKLGTSVLTSGSKKLDKAHMVELARQMTQLMHAGVEVVLCTSGAIAAGREHLQYPVFPDTMANKQLLAAVGQSQLILAWSQLFSIYGLHVGQLLLTRADLHDRERYLNARDTLNALLANNIIPIINENDAVATNEIKVGDNDNLSARAALLCDADLLILLTDQKGLFDADPRTNPDAQLIKQVVNIDDSLRLLAGGSVSGLGTGGMATKLEAADIARRAGIEVVIASGHHPDVITKVADRESVGTHFSAIENPLESRKQWILAGPATQGKLVIDAGASTAVVANGRSLLSKGIVAVEGKFDRGATLLIIDQQGKVLAKGMSRYCANDLSKISGKHSNDIEHLLGYDYGDAVIHRNDMVVLNN</sequence>
<evidence type="ECO:0000256" key="7">
    <source>
        <dbReference type="ARBA" id="ARBA00022840"/>
    </source>
</evidence>
<dbReference type="InterPro" id="IPR001057">
    <property type="entry name" value="Glu/AcGlu_kinase"/>
</dbReference>
<dbReference type="PROSITE" id="PS00902">
    <property type="entry name" value="GLUTAMATE_5_KINASE"/>
    <property type="match status" value="1"/>
</dbReference>
<evidence type="ECO:0000256" key="5">
    <source>
        <dbReference type="ARBA" id="ARBA00022741"/>
    </source>
</evidence>
<dbReference type="InterPro" id="IPR041739">
    <property type="entry name" value="G5K_ProB"/>
</dbReference>
<dbReference type="NCBIfam" id="TIGR01027">
    <property type="entry name" value="proB"/>
    <property type="match status" value="1"/>
</dbReference>
<comment type="caution">
    <text evidence="10">The sequence shown here is derived from an EMBL/GenBank/DDBJ whole genome shotgun (WGS) entry which is preliminary data.</text>
</comment>
<evidence type="ECO:0000256" key="1">
    <source>
        <dbReference type="ARBA" id="ARBA00022490"/>
    </source>
</evidence>
<dbReference type="EC" id="2.7.2.11" evidence="8"/>
<dbReference type="InterPro" id="IPR036393">
    <property type="entry name" value="AceGlu_kinase-like_sf"/>
</dbReference>
<comment type="pathway">
    <text evidence="8">Amino-acid biosynthesis; L-proline biosynthesis; L-glutamate 5-semialdehyde from L-glutamate: step 1/2.</text>
</comment>
<feature type="domain" description="PUA" evidence="9">
    <location>
        <begin position="276"/>
        <end position="359"/>
    </location>
</feature>
<dbReference type="RefSeq" id="WP_188917214.1">
    <property type="nucleotide sequence ID" value="NZ_BMQV01000004.1"/>
</dbReference>